<dbReference type="OrthoDB" id="265776at2759"/>
<dbReference type="InterPro" id="IPR001394">
    <property type="entry name" value="Peptidase_C19_UCH"/>
</dbReference>
<feature type="region of interest" description="Disordered" evidence="4">
    <location>
        <begin position="1032"/>
        <end position="1058"/>
    </location>
</feature>
<dbReference type="EMBL" id="JADBJN010000001">
    <property type="protein sequence ID" value="KAG5682196.1"/>
    <property type="molecule type" value="Genomic_DNA"/>
</dbReference>
<evidence type="ECO:0000256" key="4">
    <source>
        <dbReference type="SAM" id="MobiDB-lite"/>
    </source>
</evidence>
<evidence type="ECO:0000313" key="8">
    <source>
        <dbReference type="EMBL" id="KAG5682196.1"/>
    </source>
</evidence>
<dbReference type="Gene3D" id="3.30.2230.10">
    <property type="entry name" value="DUSP-like"/>
    <property type="match status" value="1"/>
</dbReference>
<dbReference type="InterPro" id="IPR035927">
    <property type="entry name" value="DUSP-like_sf"/>
</dbReference>
<evidence type="ECO:0000256" key="2">
    <source>
        <dbReference type="ARBA" id="ARBA00012759"/>
    </source>
</evidence>
<dbReference type="Proteomes" id="UP001107558">
    <property type="component" value="Chromosome 1"/>
</dbReference>
<evidence type="ECO:0000256" key="1">
    <source>
        <dbReference type="ARBA" id="ARBA00000707"/>
    </source>
</evidence>
<feature type="domain" description="USP" evidence="6">
    <location>
        <begin position="745"/>
        <end position="1581"/>
    </location>
</feature>
<dbReference type="InterPro" id="IPR028889">
    <property type="entry name" value="USP"/>
</dbReference>
<gene>
    <name evidence="8" type="ORF">PVAND_011564</name>
</gene>
<dbReference type="PROSITE" id="PS50222">
    <property type="entry name" value="EF_HAND_2"/>
    <property type="match status" value="2"/>
</dbReference>
<dbReference type="SUPFAM" id="SSF47473">
    <property type="entry name" value="EF-hand"/>
    <property type="match status" value="2"/>
</dbReference>
<feature type="domain" description="EF-hand" evidence="5">
    <location>
        <begin position="238"/>
        <end position="273"/>
    </location>
</feature>
<dbReference type="InterPro" id="IPR050185">
    <property type="entry name" value="Ub_carboxyl-term_hydrolase"/>
</dbReference>
<dbReference type="InterPro" id="IPR057368">
    <property type="entry name" value="USP32_N"/>
</dbReference>
<protein>
    <recommendedName>
        <fullName evidence="2">ubiquitinyl hydrolase 1</fullName>
        <ecNumber evidence="2">3.4.19.12</ecNumber>
    </recommendedName>
</protein>
<keyword evidence="3" id="KW-0106">Calcium</keyword>
<dbReference type="GO" id="GO:0004843">
    <property type="term" value="F:cysteine-type deubiquitinase activity"/>
    <property type="evidence" value="ECO:0007669"/>
    <property type="project" value="UniProtKB-EC"/>
</dbReference>
<dbReference type="PROSITE" id="PS00018">
    <property type="entry name" value="EF_HAND_1"/>
    <property type="match status" value="1"/>
</dbReference>
<evidence type="ECO:0000259" key="5">
    <source>
        <dbReference type="PROSITE" id="PS50222"/>
    </source>
</evidence>
<dbReference type="InterPro" id="IPR011992">
    <property type="entry name" value="EF-hand-dom_pair"/>
</dbReference>
<reference evidence="8" key="1">
    <citation type="submission" date="2021-03" db="EMBL/GenBank/DDBJ databases">
        <title>Chromosome level genome of the anhydrobiotic midge Polypedilum vanderplanki.</title>
        <authorList>
            <person name="Yoshida Y."/>
            <person name="Kikawada T."/>
            <person name="Gusev O."/>
        </authorList>
    </citation>
    <scope>NUCLEOTIDE SEQUENCE</scope>
    <source>
        <strain evidence="8">NIAS01</strain>
        <tissue evidence="8">Whole body or cell culture</tissue>
    </source>
</reference>
<evidence type="ECO:0000259" key="6">
    <source>
        <dbReference type="PROSITE" id="PS50235"/>
    </source>
</evidence>
<comment type="caution">
    <text evidence="8">The sequence shown here is derived from an EMBL/GenBank/DDBJ whole genome shotgun (WGS) entry which is preliminary data.</text>
</comment>
<proteinExistence type="predicted"/>
<feature type="domain" description="DUSP" evidence="7">
    <location>
        <begin position="390"/>
        <end position="563"/>
    </location>
</feature>
<feature type="domain" description="EF-hand" evidence="5">
    <location>
        <begin position="274"/>
        <end position="309"/>
    </location>
</feature>
<dbReference type="GO" id="GO:0005509">
    <property type="term" value="F:calcium ion binding"/>
    <property type="evidence" value="ECO:0007669"/>
    <property type="project" value="InterPro"/>
</dbReference>
<dbReference type="InterPro" id="IPR006615">
    <property type="entry name" value="Pept_C19_DUSP"/>
</dbReference>
<dbReference type="Pfam" id="PF25265">
    <property type="entry name" value="USP32_N"/>
    <property type="match status" value="1"/>
</dbReference>
<organism evidence="8 9">
    <name type="scientific">Polypedilum vanderplanki</name>
    <name type="common">Sleeping chironomid midge</name>
    <dbReference type="NCBI Taxonomy" id="319348"/>
    <lineage>
        <taxon>Eukaryota</taxon>
        <taxon>Metazoa</taxon>
        <taxon>Ecdysozoa</taxon>
        <taxon>Arthropoda</taxon>
        <taxon>Hexapoda</taxon>
        <taxon>Insecta</taxon>
        <taxon>Pterygota</taxon>
        <taxon>Neoptera</taxon>
        <taxon>Endopterygota</taxon>
        <taxon>Diptera</taxon>
        <taxon>Nematocera</taxon>
        <taxon>Chironomoidea</taxon>
        <taxon>Chironomidae</taxon>
        <taxon>Chironominae</taxon>
        <taxon>Polypedilum</taxon>
        <taxon>Polypedilum</taxon>
    </lineage>
</organism>
<name>A0A9J6CJM1_POLVA</name>
<dbReference type="PROSITE" id="PS50235">
    <property type="entry name" value="USP_3"/>
    <property type="match status" value="1"/>
</dbReference>
<dbReference type="PANTHER" id="PTHR21646:SF76">
    <property type="entry name" value="UBIQUITIN CARBOXYL-TERMINAL HYDROLASE 32"/>
    <property type="match status" value="1"/>
</dbReference>
<dbReference type="Gene3D" id="3.10.20.90">
    <property type="entry name" value="Phosphatidylinositol 3-kinase Catalytic Subunit, Chain A, domain 1"/>
    <property type="match status" value="1"/>
</dbReference>
<dbReference type="InterPro" id="IPR002048">
    <property type="entry name" value="EF_hand_dom"/>
</dbReference>
<dbReference type="SUPFAM" id="SSF54001">
    <property type="entry name" value="Cysteine proteinases"/>
    <property type="match status" value="1"/>
</dbReference>
<dbReference type="CDD" id="cd00051">
    <property type="entry name" value="EFh"/>
    <property type="match status" value="1"/>
</dbReference>
<dbReference type="GO" id="GO:0005794">
    <property type="term" value="C:Golgi apparatus"/>
    <property type="evidence" value="ECO:0007669"/>
    <property type="project" value="TreeGrafter"/>
</dbReference>
<dbReference type="PANTHER" id="PTHR21646">
    <property type="entry name" value="UBIQUITIN CARBOXYL-TERMINAL HYDROLASE"/>
    <property type="match status" value="1"/>
</dbReference>
<keyword evidence="9" id="KW-1185">Reference proteome</keyword>
<dbReference type="PROSITE" id="PS00972">
    <property type="entry name" value="USP_1"/>
    <property type="match status" value="1"/>
</dbReference>
<feature type="compositionally biased region" description="Polar residues" evidence="4">
    <location>
        <begin position="1034"/>
        <end position="1054"/>
    </location>
</feature>
<dbReference type="PROSITE" id="PS51283">
    <property type="entry name" value="DUSP"/>
    <property type="match status" value="1"/>
</dbReference>
<dbReference type="Pfam" id="PF06337">
    <property type="entry name" value="DUSP"/>
    <property type="match status" value="1"/>
</dbReference>
<dbReference type="Gene3D" id="3.90.70.10">
    <property type="entry name" value="Cysteine proteinases"/>
    <property type="match status" value="2"/>
</dbReference>
<dbReference type="Pfam" id="PF00443">
    <property type="entry name" value="UCH"/>
    <property type="match status" value="1"/>
</dbReference>
<dbReference type="Gene3D" id="1.10.238.10">
    <property type="entry name" value="EF-hand"/>
    <property type="match status" value="2"/>
</dbReference>
<dbReference type="PROSITE" id="PS00973">
    <property type="entry name" value="USP_2"/>
    <property type="match status" value="1"/>
</dbReference>
<dbReference type="SUPFAM" id="SSF143791">
    <property type="entry name" value="DUSP-like"/>
    <property type="match status" value="1"/>
</dbReference>
<dbReference type="SMART" id="SM00054">
    <property type="entry name" value="EFh"/>
    <property type="match status" value="2"/>
</dbReference>
<accession>A0A9J6CJM1</accession>
<evidence type="ECO:0000256" key="3">
    <source>
        <dbReference type="ARBA" id="ARBA00022837"/>
    </source>
</evidence>
<sequence>MGGNNSKSSIISYEDAVKRISDAELRRIKEAFRKSTGTNINFLSKNVFVQEVLCEGTPSNLADIIFTSCGGTSKGISFKDLISALVLITRGTQDEKIKFLWALYSNDQNQLIIKNDFYKALQNEAIYHNKKSDGDHQKINTLSLFGSSLTSVTFDQFRSWILMHKDATIFSKWLLLDSAISLSSELETPTFYQSLAGVTHLEEGDICDLEKTFWQLKNFSLTGQLDIETLQHLLTPPLPKAILKGFFAAFDENCDGHIDFKELCCGISAATRGPDVERAKFCFKIFEFDRDGKLNSKEVENMITLMLAIAKDCSTTKAFKSLTYEQIMSDLQDFIMKNKIWSNNEPSSKELLLSQEDFLMWCVQSKVNITQPFLDLLFEVCHIVFGLRPQCKHLEFHIVKGWISRELRRGYEVGQFWYLISSEWWQNWLSYTQSNSQVSPCAYCKSIVRLSDDGEIAGDEERWLPSNSIETYSNNIDVGDSSSLGSGSSGVSFNRNSPGIIDNSSLLAVNPYKAVPSLTGEGGRLKREVPLVQHRDFELVPEVIWKALSCWYGGALALPRQVVKPLNSDEKEIELYPLNLKILRHQQQPHSNSISSAPAHSSTWNTISSGYGALSNAGYSSYSSVVSNNSIQAPKRYLAYTAAFSRLATVRQVAEFLCIRLKLKQDTIRLWHVNQSSDIPYLLEDESITLEELEFTDNDQILLELRNKDLTWPEEIRAISQNQNLLHDRRGTIASVQSIHVAGACGLHNLGNTCFMNAALQVLFNTKPLTEYFKQNLHLFELNTQNKMSTKGHLTLRYAELLKEILGSQTRSIAPIKFRFVVSKYAPQFTNGMQHDSQELLDWLLDTLHEDLNRVTEKPYVEIKDSNGRSDQLVAMEAFEGFLKRNNSIIVDLFYGQMKSKVTCETCSMESVRFEPFSLLSLPLPVENYVMCEVLIIKLDGSCPTRYGARMNSECKYWDLKNHLSSLCNIEPLSILLCQIENSQIKCVFSNEQKISSATSLTLYGYELPRKYEQVVDIGNLDHGLKEIQRTKDNQNASLSNGDLTKNQTDNQSQKVKHSLDMMGTSPMNSFMPTSLETINMTTLNNDTVASEYASKTTTLTKTQPKVNGYANSNNGYDYDDDSISISSTRDSGRLKSYNDQHDYLIAIHRKFTRQDTYFLSYHKSKPSLFGVPLLIPLHDEMENKDLYCNVRQQISRLLSPLPVASRDQANHAEDCDDSMGYDFPFVLSIVKENGLVCAICPWEKFCRGCNVPCNDKQFFQEIYGSNLDSDSSVMSEYNQNMTMRNSIFLCIDWDTSALHLRYQSSREKKFNEHESIAICRKLIAEPVDLNHCLRAFTSEEKLDENIHCSHCKSKQPATKKLQLWKLPPILIIHLKRFNFVNNKWVKSQKVVNFPFDNFDPTQFLASVPQETILRHNELMEIKAKNIKNFDCNDEISEFDLENDIVNGEKSDVEMDKKINRQSPIRNEKLSMKEAHNSINSTGRKRLVSTSLTKTPVVDSDLVDYNNHKLLKNSDPFDLKYKLYAVVSHSGGMLSGGHYIAYANNQNKTWYCFNDSSCREIPSSQPNIDPSSAYLLFYERKNLDYLPYLPKIENKQPMLNQQNELLEESENDLKKMCLLS</sequence>
<dbReference type="InterPro" id="IPR038765">
    <property type="entry name" value="Papain-like_cys_pep_sf"/>
</dbReference>
<dbReference type="InterPro" id="IPR018200">
    <property type="entry name" value="USP_CS"/>
</dbReference>
<dbReference type="GO" id="GO:0016579">
    <property type="term" value="P:protein deubiquitination"/>
    <property type="evidence" value="ECO:0007669"/>
    <property type="project" value="InterPro"/>
</dbReference>
<evidence type="ECO:0000313" key="9">
    <source>
        <dbReference type="Proteomes" id="UP001107558"/>
    </source>
</evidence>
<dbReference type="InterPro" id="IPR018247">
    <property type="entry name" value="EF_Hand_1_Ca_BS"/>
</dbReference>
<comment type="catalytic activity">
    <reaction evidence="1">
        <text>Thiol-dependent hydrolysis of ester, thioester, amide, peptide and isopeptide bonds formed by the C-terminal Gly of ubiquitin (a 76-residue protein attached to proteins as an intracellular targeting signal).</text>
        <dbReference type="EC" id="3.4.19.12"/>
    </reaction>
</comment>
<dbReference type="EC" id="3.4.19.12" evidence="2"/>
<dbReference type="SMART" id="SM00695">
    <property type="entry name" value="DUSP"/>
    <property type="match status" value="1"/>
</dbReference>
<evidence type="ECO:0000259" key="7">
    <source>
        <dbReference type="PROSITE" id="PS51283"/>
    </source>
</evidence>